<gene>
    <name evidence="1" type="ORF">NLU13_6116</name>
</gene>
<dbReference type="GO" id="GO:0006044">
    <property type="term" value="P:N-acetylglucosamine metabolic process"/>
    <property type="evidence" value="ECO:0007669"/>
    <property type="project" value="TreeGrafter"/>
</dbReference>
<dbReference type="GO" id="GO:0005737">
    <property type="term" value="C:cytoplasm"/>
    <property type="evidence" value="ECO:0007669"/>
    <property type="project" value="TreeGrafter"/>
</dbReference>
<keyword evidence="2" id="KW-1185">Reference proteome</keyword>
<protein>
    <recommendedName>
        <fullName evidence="3">N-acetylglucosamine-induced protein 1</fullName>
    </recommendedName>
</protein>
<dbReference type="InterPro" id="IPR022036">
    <property type="entry name" value="DUF3605"/>
</dbReference>
<dbReference type="EMBL" id="JAPDFR010000005">
    <property type="protein sequence ID" value="KAK0386279.1"/>
    <property type="molecule type" value="Genomic_DNA"/>
</dbReference>
<dbReference type="PANTHER" id="PTHR35020:SF2">
    <property type="entry name" value="N-ACETYLGLUCOSAMINE-INDUCED PROTEIN 1"/>
    <property type="match status" value="1"/>
</dbReference>
<dbReference type="AlphaFoldDB" id="A0AA39GG06"/>
<sequence length="294" mass="33636">MAFRIAVNKTTAMNKLHCIVRCTFVSLDPTFDSSNSPLTSTSLYSQNLRFAPSRYPALQTCPSIRFRSQSSDMGDQAAPSTVHANDSPFPLTDVDRWVLSQTDEEFKRHSWDELREIIDTNNLSVLKRTPSDLRQYMKWTAETKAQYGSMSAYILQKRLPSSWQGPPFTPASTVPFQDPSDYRALLNDWPYGLDPEITHIVVWSRTLIPVDDENGDLTSESRELVKAFVKSYFVDRLGEGGEGRVLWFKNWVSLQSVRSLEHVHVLVRGVSDDILQEWTGDKPSDVERRRRQIS</sequence>
<dbReference type="PANTHER" id="PTHR35020">
    <property type="entry name" value="N-ACETYLGLUCOSAMINE-INDUCED PROTEIN 1"/>
    <property type="match status" value="1"/>
</dbReference>
<reference evidence="1" key="1">
    <citation type="submission" date="2022-10" db="EMBL/GenBank/DDBJ databases">
        <title>Determination and structural analysis of whole genome sequence of Sarocladium strictum F4-1.</title>
        <authorList>
            <person name="Hu L."/>
            <person name="Jiang Y."/>
        </authorList>
    </citation>
    <scope>NUCLEOTIDE SEQUENCE</scope>
    <source>
        <strain evidence="1">F4-1</strain>
    </source>
</reference>
<evidence type="ECO:0000313" key="2">
    <source>
        <dbReference type="Proteomes" id="UP001175261"/>
    </source>
</evidence>
<proteinExistence type="predicted"/>
<evidence type="ECO:0008006" key="3">
    <source>
        <dbReference type="Google" id="ProtNLM"/>
    </source>
</evidence>
<comment type="caution">
    <text evidence="1">The sequence shown here is derived from an EMBL/GenBank/DDBJ whole genome shotgun (WGS) entry which is preliminary data.</text>
</comment>
<dbReference type="Proteomes" id="UP001175261">
    <property type="component" value="Unassembled WGS sequence"/>
</dbReference>
<name>A0AA39GG06_SARSR</name>
<accession>A0AA39GG06</accession>
<organism evidence="1 2">
    <name type="scientific">Sarocladium strictum</name>
    <name type="common">Black bundle disease fungus</name>
    <name type="synonym">Acremonium strictum</name>
    <dbReference type="NCBI Taxonomy" id="5046"/>
    <lineage>
        <taxon>Eukaryota</taxon>
        <taxon>Fungi</taxon>
        <taxon>Dikarya</taxon>
        <taxon>Ascomycota</taxon>
        <taxon>Pezizomycotina</taxon>
        <taxon>Sordariomycetes</taxon>
        <taxon>Hypocreomycetidae</taxon>
        <taxon>Hypocreales</taxon>
        <taxon>Sarocladiaceae</taxon>
        <taxon>Sarocladium</taxon>
    </lineage>
</organism>
<evidence type="ECO:0000313" key="1">
    <source>
        <dbReference type="EMBL" id="KAK0386279.1"/>
    </source>
</evidence>
<dbReference type="Pfam" id="PF12239">
    <property type="entry name" value="DUF3605"/>
    <property type="match status" value="1"/>
</dbReference>